<accession>A0A9P0BCT2</accession>
<dbReference type="EMBL" id="OV121139">
    <property type="protein sequence ID" value="CAH0562836.1"/>
    <property type="molecule type" value="Genomic_DNA"/>
</dbReference>
<evidence type="ECO:0000313" key="1">
    <source>
        <dbReference type="EMBL" id="CAH0562836.1"/>
    </source>
</evidence>
<evidence type="ECO:0000313" key="2">
    <source>
        <dbReference type="Proteomes" id="UP001154078"/>
    </source>
</evidence>
<name>A0A9P0BCT2_BRAAE</name>
<reference evidence="1" key="1">
    <citation type="submission" date="2021-12" db="EMBL/GenBank/DDBJ databases">
        <authorList>
            <person name="King R."/>
        </authorList>
    </citation>
    <scope>NUCLEOTIDE SEQUENCE</scope>
</reference>
<dbReference type="AlphaFoldDB" id="A0A9P0BCT2"/>
<protein>
    <submittedName>
        <fullName evidence="1">Uncharacterized protein</fullName>
    </submittedName>
</protein>
<gene>
    <name evidence="1" type="ORF">MELIAE_LOCUS11856</name>
</gene>
<dbReference type="Proteomes" id="UP001154078">
    <property type="component" value="Chromosome 8"/>
</dbReference>
<dbReference type="OrthoDB" id="8022339at2759"/>
<keyword evidence="2" id="KW-1185">Reference proteome</keyword>
<organism evidence="1 2">
    <name type="scientific">Brassicogethes aeneus</name>
    <name type="common">Rape pollen beetle</name>
    <name type="synonym">Meligethes aeneus</name>
    <dbReference type="NCBI Taxonomy" id="1431903"/>
    <lineage>
        <taxon>Eukaryota</taxon>
        <taxon>Metazoa</taxon>
        <taxon>Ecdysozoa</taxon>
        <taxon>Arthropoda</taxon>
        <taxon>Hexapoda</taxon>
        <taxon>Insecta</taxon>
        <taxon>Pterygota</taxon>
        <taxon>Neoptera</taxon>
        <taxon>Endopterygota</taxon>
        <taxon>Coleoptera</taxon>
        <taxon>Polyphaga</taxon>
        <taxon>Cucujiformia</taxon>
        <taxon>Nitidulidae</taxon>
        <taxon>Meligethinae</taxon>
        <taxon>Brassicogethes</taxon>
    </lineage>
</organism>
<proteinExistence type="predicted"/>
<sequence>MDAGDTFNILYNLKSVTPLDISNEELSSVSYDIDDDTITFVSSFAGRGLCDILNESHKGKCIQEYYKQNFTLDKIHRDYLVSIILEDVHYNGQCLAPKDYPFILNKYVKCTRAPSDEKIWPKYHSEPWLIVEEKWNATVNQRKAEFNSCDQTNITSLLAGWPAYMKENGQRLIDIDFDSQFTGRINKLHEKWGDFVVQIIPYFKKNIKDKPSLELLKGLQNQDLNVGK</sequence>